<evidence type="ECO:0000256" key="5">
    <source>
        <dbReference type="ARBA" id="ARBA00022917"/>
    </source>
</evidence>
<dbReference type="GO" id="GO:0005829">
    <property type="term" value="C:cytosol"/>
    <property type="evidence" value="ECO:0007669"/>
    <property type="project" value="TreeGrafter"/>
</dbReference>
<name>A0A6G3XV39_9ACTN</name>
<evidence type="ECO:0000313" key="9">
    <source>
        <dbReference type="EMBL" id="NEE21563.1"/>
    </source>
</evidence>
<evidence type="ECO:0000256" key="3">
    <source>
        <dbReference type="ARBA" id="ARBA00022741"/>
    </source>
</evidence>
<dbReference type="InterPro" id="IPR002303">
    <property type="entry name" value="Valyl-tRNA_ligase"/>
</dbReference>
<dbReference type="PANTHER" id="PTHR11946:SF93">
    <property type="entry name" value="VALINE--TRNA LIGASE, CHLOROPLASTIC_MITOCHONDRIAL 2"/>
    <property type="match status" value="1"/>
</dbReference>
<feature type="non-terminal residue" evidence="9">
    <location>
        <position position="1"/>
    </location>
</feature>
<organism evidence="9">
    <name type="scientific">Streptomyces sp. SID7499</name>
    <dbReference type="NCBI Taxonomy" id="2706086"/>
    <lineage>
        <taxon>Bacteria</taxon>
        <taxon>Bacillati</taxon>
        <taxon>Actinomycetota</taxon>
        <taxon>Actinomycetes</taxon>
        <taxon>Kitasatosporales</taxon>
        <taxon>Streptomycetaceae</taxon>
        <taxon>Streptomyces</taxon>
    </lineage>
</organism>
<protein>
    <recommendedName>
        <fullName evidence="1">valine--tRNA ligase</fullName>
        <ecNumber evidence="1">6.1.1.9</ecNumber>
    </recommendedName>
    <alternativeName>
        <fullName evidence="7">Valyl-tRNA synthetase</fullName>
    </alternativeName>
</protein>
<gene>
    <name evidence="9" type="ORF">G3M58_85765</name>
</gene>
<keyword evidence="5" id="KW-0648">Protein biosynthesis</keyword>
<dbReference type="InterPro" id="IPR014729">
    <property type="entry name" value="Rossmann-like_a/b/a_fold"/>
</dbReference>
<evidence type="ECO:0000256" key="6">
    <source>
        <dbReference type="ARBA" id="ARBA00023146"/>
    </source>
</evidence>
<keyword evidence="3" id="KW-0547">Nucleotide-binding</keyword>
<evidence type="ECO:0000259" key="8">
    <source>
        <dbReference type="Pfam" id="PF00133"/>
    </source>
</evidence>
<dbReference type="Gene3D" id="3.40.50.620">
    <property type="entry name" value="HUPs"/>
    <property type="match status" value="1"/>
</dbReference>
<dbReference type="GO" id="GO:0006438">
    <property type="term" value="P:valyl-tRNA aminoacylation"/>
    <property type="evidence" value="ECO:0007669"/>
    <property type="project" value="InterPro"/>
</dbReference>
<feature type="domain" description="Aminoacyl-tRNA synthetase class Ia" evidence="8">
    <location>
        <begin position="26"/>
        <end position="71"/>
    </location>
</feature>
<keyword evidence="4" id="KW-0067">ATP-binding</keyword>
<dbReference type="PANTHER" id="PTHR11946">
    <property type="entry name" value="VALYL-TRNA SYNTHETASES"/>
    <property type="match status" value="1"/>
</dbReference>
<proteinExistence type="predicted"/>
<evidence type="ECO:0000256" key="7">
    <source>
        <dbReference type="ARBA" id="ARBA00029936"/>
    </source>
</evidence>
<evidence type="ECO:0000256" key="4">
    <source>
        <dbReference type="ARBA" id="ARBA00022840"/>
    </source>
</evidence>
<reference evidence="9" key="1">
    <citation type="submission" date="2020-01" db="EMBL/GenBank/DDBJ databases">
        <title>Insect and environment-associated Actinomycetes.</title>
        <authorList>
            <person name="Currrie C."/>
            <person name="Chevrette M."/>
            <person name="Carlson C."/>
            <person name="Stubbendieck R."/>
            <person name="Wendt-Pienkowski E."/>
        </authorList>
    </citation>
    <scope>NUCLEOTIDE SEQUENCE</scope>
    <source>
        <strain evidence="9">SID7499</strain>
    </source>
</reference>
<comment type="caution">
    <text evidence="9">The sequence shown here is derived from an EMBL/GenBank/DDBJ whole genome shotgun (WGS) entry which is preliminary data.</text>
</comment>
<evidence type="ECO:0000256" key="2">
    <source>
        <dbReference type="ARBA" id="ARBA00022598"/>
    </source>
</evidence>
<dbReference type="SUPFAM" id="SSF52374">
    <property type="entry name" value="Nucleotidylyl transferase"/>
    <property type="match status" value="1"/>
</dbReference>
<dbReference type="InterPro" id="IPR002300">
    <property type="entry name" value="aa-tRNA-synth_Ia"/>
</dbReference>
<dbReference type="EMBL" id="JAAGMN010009234">
    <property type="protein sequence ID" value="NEE21563.1"/>
    <property type="molecule type" value="Genomic_DNA"/>
</dbReference>
<dbReference type="GO" id="GO:0005524">
    <property type="term" value="F:ATP binding"/>
    <property type="evidence" value="ECO:0007669"/>
    <property type="project" value="UniProtKB-KW"/>
</dbReference>
<feature type="non-terminal residue" evidence="9">
    <location>
        <position position="72"/>
    </location>
</feature>
<dbReference type="EC" id="6.1.1.9" evidence="1"/>
<keyword evidence="2 9" id="KW-0436">Ligase</keyword>
<sequence length="72" mass="8298">EGRIVAEKRPYVHSVGHCSRCKTTIEPRLSLQWWVKVAPLAKAAGDAVRDGSVKIHPQEMEKRYFDWVDNLH</sequence>
<dbReference type="Pfam" id="PF00133">
    <property type="entry name" value="tRNA-synt_1"/>
    <property type="match status" value="1"/>
</dbReference>
<dbReference type="GO" id="GO:0004832">
    <property type="term" value="F:valine-tRNA ligase activity"/>
    <property type="evidence" value="ECO:0007669"/>
    <property type="project" value="UniProtKB-EC"/>
</dbReference>
<accession>A0A6G3XV39</accession>
<dbReference type="AlphaFoldDB" id="A0A6G3XV39"/>
<keyword evidence="6" id="KW-0030">Aminoacyl-tRNA synthetase</keyword>
<evidence type="ECO:0000256" key="1">
    <source>
        <dbReference type="ARBA" id="ARBA00013169"/>
    </source>
</evidence>